<feature type="compositionally biased region" description="Low complexity" evidence="6">
    <location>
        <begin position="18"/>
        <end position="28"/>
    </location>
</feature>
<comment type="subcellular location">
    <subcellularLocation>
        <location evidence="1">Cell junction</location>
        <location evidence="1">Adherens junction</location>
    </subcellularLocation>
</comment>
<dbReference type="Pfam" id="PF10226">
    <property type="entry name" value="CCDC85"/>
    <property type="match status" value="1"/>
</dbReference>
<evidence type="ECO:0000256" key="1">
    <source>
        <dbReference type="ARBA" id="ARBA00004536"/>
    </source>
</evidence>
<feature type="region of interest" description="Disordered" evidence="6">
    <location>
        <begin position="240"/>
        <end position="289"/>
    </location>
</feature>
<dbReference type="Proteomes" id="UP000036681">
    <property type="component" value="Unplaced"/>
</dbReference>
<evidence type="ECO:0000313" key="8">
    <source>
        <dbReference type="WBParaSite" id="ALUE_0001308601-mRNA-1"/>
    </source>
</evidence>
<feature type="compositionally biased region" description="Polar residues" evidence="6">
    <location>
        <begin position="460"/>
        <end position="475"/>
    </location>
</feature>
<dbReference type="PANTHER" id="PTHR13546">
    <property type="entry name" value="RE60986P"/>
    <property type="match status" value="1"/>
</dbReference>
<feature type="coiled-coil region" evidence="5">
    <location>
        <begin position="167"/>
        <end position="201"/>
    </location>
</feature>
<evidence type="ECO:0000256" key="4">
    <source>
        <dbReference type="ARBA" id="ARBA00023054"/>
    </source>
</evidence>
<name>A0A0M3I7D4_ASCLU</name>
<evidence type="ECO:0000313" key="7">
    <source>
        <dbReference type="Proteomes" id="UP000036681"/>
    </source>
</evidence>
<keyword evidence="4 5" id="KW-0175">Coiled coil</keyword>
<evidence type="ECO:0000256" key="2">
    <source>
        <dbReference type="ARBA" id="ARBA00009052"/>
    </source>
</evidence>
<organism evidence="7 8">
    <name type="scientific">Ascaris lumbricoides</name>
    <name type="common">Giant roundworm</name>
    <dbReference type="NCBI Taxonomy" id="6252"/>
    <lineage>
        <taxon>Eukaryota</taxon>
        <taxon>Metazoa</taxon>
        <taxon>Ecdysozoa</taxon>
        <taxon>Nematoda</taxon>
        <taxon>Chromadorea</taxon>
        <taxon>Rhabditida</taxon>
        <taxon>Spirurina</taxon>
        <taxon>Ascaridomorpha</taxon>
        <taxon>Ascaridoidea</taxon>
        <taxon>Ascarididae</taxon>
        <taxon>Ascaris</taxon>
    </lineage>
</organism>
<protein>
    <submittedName>
        <fullName evidence="8">Coiled-coil domain-containing protein 85C</fullName>
    </submittedName>
</protein>
<evidence type="ECO:0000256" key="5">
    <source>
        <dbReference type="SAM" id="Coils"/>
    </source>
</evidence>
<accession>A0A0M3I7D4</accession>
<feature type="region of interest" description="Disordered" evidence="6">
    <location>
        <begin position="16"/>
        <end position="41"/>
    </location>
</feature>
<feature type="compositionally biased region" description="Polar residues" evidence="6">
    <location>
        <begin position="266"/>
        <end position="282"/>
    </location>
</feature>
<evidence type="ECO:0000256" key="6">
    <source>
        <dbReference type="SAM" id="MobiDB-lite"/>
    </source>
</evidence>
<dbReference type="PANTHER" id="PTHR13546:SF15">
    <property type="entry name" value="CCDC85"/>
    <property type="match status" value="1"/>
</dbReference>
<feature type="coiled-coil region" evidence="5">
    <location>
        <begin position="73"/>
        <end position="132"/>
    </location>
</feature>
<dbReference type="WBParaSite" id="ALUE_0001308601-mRNA-1">
    <property type="protein sequence ID" value="ALUE_0001308601-mRNA-1"/>
    <property type="gene ID" value="ALUE_0001308601"/>
</dbReference>
<dbReference type="InterPro" id="IPR019359">
    <property type="entry name" value="CCDC85"/>
</dbReference>
<proteinExistence type="inferred from homology"/>
<keyword evidence="3" id="KW-0965">Cell junction</keyword>
<sequence length="624" mass="69547">MSETNSDTMGASLHCRLSSESDTSSVTSAAQAVKIPPPYPGPSGKLRIPMSQLDRHHSQPALSYSGVPTPTAFETLKQRLQMLEVENRRLMNNQGQLVADTNKRVEMHMREVKSLRDELKASKTSNEELRDLCCFLDDDRQKIRQLSREWQQFGRYTSDVMKQVQVHVDQTQEVRAYQKKLHELEEKQQLLINENDELRRLCLYLDEQRQALMRERDSLRMNIASRRKNGTTMVANERTTFDSSGCGIGANSPEESEDEADLLSSKRSPQASTRLDQKQTSIYDPEGDGTDELLSQANIARQERIINYIHSLENRIRQLELRDRHIASNDPFLCFSGNSSSEFESRRDIGRNEFSRASSENAQNFDLDEVPFDGGITGSKATTQGAINTDKMFESTSTMTSSGTTFCSSGTDESAEATVFVMGDERDVGDSVLEVRTLGPIDEEKEDEISMSAQVAACQDTASEPASISEVLNNDNRPDSKDSGSDVDDVMKQLNEPNTANETSVEMPPAMAPVSECVNRLSLCSPDIPLEGAIASTCNANFRLSPSTHEEDTTVPVALLKDVETYNRLLSLPARGNNNVRESLAEAVEVLRVHEMAVRKNTRGLSAEETAVVQHMCQVLPQRC</sequence>
<comment type="similarity">
    <text evidence="2">Belongs to the CCDC85 family.</text>
</comment>
<dbReference type="GO" id="GO:0005912">
    <property type="term" value="C:adherens junction"/>
    <property type="evidence" value="ECO:0007669"/>
    <property type="project" value="UniProtKB-SubCell"/>
</dbReference>
<keyword evidence="7" id="KW-1185">Reference proteome</keyword>
<dbReference type="AlphaFoldDB" id="A0A0M3I7D4"/>
<evidence type="ECO:0000256" key="3">
    <source>
        <dbReference type="ARBA" id="ARBA00022949"/>
    </source>
</evidence>
<feature type="region of interest" description="Disordered" evidence="6">
    <location>
        <begin position="459"/>
        <end position="490"/>
    </location>
</feature>
<reference evidence="8" key="1">
    <citation type="submission" date="2016-05" db="UniProtKB">
        <authorList>
            <consortium name="WormBaseParasite"/>
        </authorList>
    </citation>
    <scope>IDENTIFICATION</scope>
</reference>